<accession>A0A2S9XUQ0</accession>
<dbReference type="GO" id="GO:0046872">
    <property type="term" value="F:metal ion binding"/>
    <property type="evidence" value="ECO:0007669"/>
    <property type="project" value="UniProtKB-KW"/>
</dbReference>
<keyword evidence="6" id="KW-0812">Transmembrane</keyword>
<evidence type="ECO:0000256" key="3">
    <source>
        <dbReference type="ARBA" id="ARBA00023004"/>
    </source>
</evidence>
<dbReference type="Proteomes" id="UP000237968">
    <property type="component" value="Unassembled WGS sequence"/>
</dbReference>
<evidence type="ECO:0000259" key="7">
    <source>
        <dbReference type="PROSITE" id="PS51007"/>
    </source>
</evidence>
<name>A0A2S9XUQ0_9BACT</name>
<organism evidence="8 9">
    <name type="scientific">Enhygromyxa salina</name>
    <dbReference type="NCBI Taxonomy" id="215803"/>
    <lineage>
        <taxon>Bacteria</taxon>
        <taxon>Pseudomonadati</taxon>
        <taxon>Myxococcota</taxon>
        <taxon>Polyangia</taxon>
        <taxon>Nannocystales</taxon>
        <taxon>Nannocystaceae</taxon>
        <taxon>Enhygromyxa</taxon>
    </lineage>
</organism>
<keyword evidence="6" id="KW-0472">Membrane</keyword>
<dbReference type="InterPro" id="IPR038414">
    <property type="entry name" value="CcoP_N_sf"/>
</dbReference>
<dbReference type="InterPro" id="IPR036909">
    <property type="entry name" value="Cyt_c-like_dom_sf"/>
</dbReference>
<protein>
    <submittedName>
        <fullName evidence="8">Cbb3-type cytochrome c oxidase subunit CcoP2</fullName>
    </submittedName>
</protein>
<evidence type="ECO:0000313" key="8">
    <source>
        <dbReference type="EMBL" id="PRP96599.1"/>
    </source>
</evidence>
<dbReference type="Gene3D" id="6.10.280.130">
    <property type="match status" value="1"/>
</dbReference>
<evidence type="ECO:0000256" key="5">
    <source>
        <dbReference type="SAM" id="MobiDB-lite"/>
    </source>
</evidence>
<dbReference type="OrthoDB" id="9811281at2"/>
<dbReference type="Pfam" id="PF14715">
    <property type="entry name" value="FixP_N"/>
    <property type="match status" value="1"/>
</dbReference>
<dbReference type="Gene3D" id="1.10.760.10">
    <property type="entry name" value="Cytochrome c-like domain"/>
    <property type="match status" value="1"/>
</dbReference>
<proteinExistence type="predicted"/>
<dbReference type="InterPro" id="IPR009056">
    <property type="entry name" value="Cyt_c-like_dom"/>
</dbReference>
<gene>
    <name evidence="8" type="primary">ccoP2</name>
    <name evidence="8" type="ORF">ENSA5_36750</name>
</gene>
<dbReference type="PANTHER" id="PTHR33751">
    <property type="entry name" value="CBB3-TYPE CYTOCHROME C OXIDASE SUBUNIT FIXP"/>
    <property type="match status" value="1"/>
</dbReference>
<dbReference type="AlphaFoldDB" id="A0A2S9XUQ0"/>
<sequence>MANPPDDLLDHDYDGIREFDNPLPKWWLYMFYGGIVAALVYVPYYHFGPGPLPREQWAEDMTAWWQQHPPPELADHAELEAMAEDPAFVAAGQATFNVRCMSCHAIDGGGLVGPNLTDEFTIYGQQRDQIVAVIFHGTKNGMLAWKDQLGLEEIYQVGAYVHSLRGTTPAKPKAPDGVPIVDPTPEIAATAQP</sequence>
<evidence type="ECO:0000256" key="4">
    <source>
        <dbReference type="PROSITE-ProRule" id="PRU00433"/>
    </source>
</evidence>
<keyword evidence="2 4" id="KW-0479">Metal-binding</keyword>
<dbReference type="PANTHER" id="PTHR33751:SF1">
    <property type="entry name" value="CBB3-TYPE CYTOCHROME C OXIDASE SUBUNIT FIXP"/>
    <property type="match status" value="1"/>
</dbReference>
<dbReference type="Pfam" id="PF13442">
    <property type="entry name" value="Cytochrome_CBB3"/>
    <property type="match status" value="1"/>
</dbReference>
<dbReference type="InterPro" id="IPR032858">
    <property type="entry name" value="CcoP_N"/>
</dbReference>
<comment type="caution">
    <text evidence="8">The sequence shown here is derived from an EMBL/GenBank/DDBJ whole genome shotgun (WGS) entry which is preliminary data.</text>
</comment>
<feature type="transmembrane region" description="Helical" evidence="6">
    <location>
        <begin position="26"/>
        <end position="47"/>
    </location>
</feature>
<keyword evidence="6" id="KW-1133">Transmembrane helix</keyword>
<evidence type="ECO:0000256" key="6">
    <source>
        <dbReference type="SAM" id="Phobius"/>
    </source>
</evidence>
<evidence type="ECO:0000313" key="9">
    <source>
        <dbReference type="Proteomes" id="UP000237968"/>
    </source>
</evidence>
<feature type="domain" description="Cytochrome c" evidence="7">
    <location>
        <begin position="87"/>
        <end position="165"/>
    </location>
</feature>
<feature type="region of interest" description="Disordered" evidence="5">
    <location>
        <begin position="168"/>
        <end position="193"/>
    </location>
</feature>
<dbReference type="RefSeq" id="WP_106393008.1">
    <property type="nucleotide sequence ID" value="NZ_PVNK01000165.1"/>
</dbReference>
<reference evidence="8 9" key="1">
    <citation type="submission" date="2018-03" db="EMBL/GenBank/DDBJ databases">
        <title>Draft Genome Sequences of the Obligatory Marine Myxobacteria Enhygromyxa salina SWB005.</title>
        <authorList>
            <person name="Poehlein A."/>
            <person name="Moghaddam J.A."/>
            <person name="Harms H."/>
            <person name="Alanjari M."/>
            <person name="Koenig G.M."/>
            <person name="Daniel R."/>
            <person name="Schaeberle T.F."/>
        </authorList>
    </citation>
    <scope>NUCLEOTIDE SEQUENCE [LARGE SCALE GENOMIC DNA]</scope>
    <source>
        <strain evidence="8 9">SWB005</strain>
    </source>
</reference>
<keyword evidence="1 4" id="KW-0349">Heme</keyword>
<dbReference type="SUPFAM" id="SSF46626">
    <property type="entry name" value="Cytochrome c"/>
    <property type="match status" value="1"/>
</dbReference>
<dbReference type="PROSITE" id="PS51007">
    <property type="entry name" value="CYTC"/>
    <property type="match status" value="1"/>
</dbReference>
<dbReference type="EMBL" id="PVNK01000165">
    <property type="protein sequence ID" value="PRP96599.1"/>
    <property type="molecule type" value="Genomic_DNA"/>
</dbReference>
<dbReference type="GO" id="GO:0009055">
    <property type="term" value="F:electron transfer activity"/>
    <property type="evidence" value="ECO:0007669"/>
    <property type="project" value="InterPro"/>
</dbReference>
<keyword evidence="9" id="KW-1185">Reference proteome</keyword>
<dbReference type="GO" id="GO:0020037">
    <property type="term" value="F:heme binding"/>
    <property type="evidence" value="ECO:0007669"/>
    <property type="project" value="InterPro"/>
</dbReference>
<dbReference type="InterPro" id="IPR050597">
    <property type="entry name" value="Cytochrome_c_Oxidase_Subunit"/>
</dbReference>
<evidence type="ECO:0000256" key="2">
    <source>
        <dbReference type="ARBA" id="ARBA00022723"/>
    </source>
</evidence>
<evidence type="ECO:0000256" key="1">
    <source>
        <dbReference type="ARBA" id="ARBA00022617"/>
    </source>
</evidence>
<keyword evidence="3 4" id="KW-0408">Iron</keyword>